<dbReference type="SUPFAM" id="SSF56655">
    <property type="entry name" value="Carbohydrate phosphatase"/>
    <property type="match status" value="1"/>
</dbReference>
<feature type="binding site" evidence="16">
    <location>
        <position position="310"/>
    </location>
    <ligand>
        <name>Mg(2+)</name>
        <dbReference type="ChEBI" id="CHEBI:18420"/>
        <label>1</label>
        <note>catalytic</note>
    </ligand>
</feature>
<dbReference type="OrthoDB" id="74460at2759"/>
<dbReference type="EC" id="3.1.3.25" evidence="6"/>
<evidence type="ECO:0000256" key="4">
    <source>
        <dbReference type="ARBA" id="ARBA00005152"/>
    </source>
</evidence>
<evidence type="ECO:0000256" key="5">
    <source>
        <dbReference type="ARBA" id="ARBA00009759"/>
    </source>
</evidence>
<comment type="catalytic activity">
    <reaction evidence="1">
        <text>a myo-inositol phosphate + H2O = myo-inositol + phosphate</text>
        <dbReference type="Rhea" id="RHEA:24056"/>
        <dbReference type="ChEBI" id="CHEBI:15377"/>
        <dbReference type="ChEBI" id="CHEBI:17268"/>
        <dbReference type="ChEBI" id="CHEBI:43474"/>
        <dbReference type="ChEBI" id="CHEBI:84139"/>
        <dbReference type="EC" id="3.1.3.25"/>
    </reaction>
</comment>
<dbReference type="InterPro" id="IPR000760">
    <property type="entry name" value="Inositol_monophosphatase-like"/>
</dbReference>
<comment type="pathway">
    <text evidence="4">Polyol metabolism; myo-inositol biosynthesis; myo-inositol from D-glucose 6-phosphate: step 2/2.</text>
</comment>
<dbReference type="PANTHER" id="PTHR43028">
    <property type="entry name" value="3'(2'),5'-BISPHOSPHATE NUCLEOTIDASE 1"/>
    <property type="match status" value="1"/>
</dbReference>
<dbReference type="InterPro" id="IPR020550">
    <property type="entry name" value="Inositol_monophosphatase_CS"/>
</dbReference>
<keyword evidence="12 17" id="KW-0472">Membrane</keyword>
<feature type="binding site" evidence="16">
    <location>
        <position position="186"/>
    </location>
    <ligand>
        <name>Mg(2+)</name>
        <dbReference type="ChEBI" id="CHEBI:18420"/>
        <label>1</label>
        <note>catalytic</note>
    </ligand>
</feature>
<keyword evidence="8 16" id="KW-0479">Metal-binding</keyword>
<dbReference type="CDD" id="cd01640">
    <property type="entry name" value="IPPase"/>
    <property type="match status" value="1"/>
</dbReference>
<feature type="transmembrane region" description="Helical" evidence="17">
    <location>
        <begin position="36"/>
        <end position="54"/>
    </location>
</feature>
<dbReference type="VEuPathDB" id="VectorBase:SCAU000466"/>
<dbReference type="KEGG" id="scac:106081999"/>
<organism evidence="18 19">
    <name type="scientific">Stomoxys calcitrans</name>
    <name type="common">Stable fly</name>
    <name type="synonym">Conops calcitrans</name>
    <dbReference type="NCBI Taxonomy" id="35570"/>
    <lineage>
        <taxon>Eukaryota</taxon>
        <taxon>Metazoa</taxon>
        <taxon>Ecdysozoa</taxon>
        <taxon>Arthropoda</taxon>
        <taxon>Hexapoda</taxon>
        <taxon>Insecta</taxon>
        <taxon>Pterygota</taxon>
        <taxon>Neoptera</taxon>
        <taxon>Endopterygota</taxon>
        <taxon>Diptera</taxon>
        <taxon>Brachycera</taxon>
        <taxon>Muscomorpha</taxon>
        <taxon>Muscoidea</taxon>
        <taxon>Muscidae</taxon>
        <taxon>Stomoxys</taxon>
    </lineage>
</organism>
<evidence type="ECO:0000256" key="12">
    <source>
        <dbReference type="ARBA" id="ARBA00023136"/>
    </source>
</evidence>
<evidence type="ECO:0000313" key="19">
    <source>
        <dbReference type="Proteomes" id="UP000095300"/>
    </source>
</evidence>
<dbReference type="GO" id="GO:0046872">
    <property type="term" value="F:metal ion binding"/>
    <property type="evidence" value="ECO:0007669"/>
    <property type="project" value="UniProtKB-KW"/>
</dbReference>
<keyword evidence="10 16" id="KW-0460">Magnesium</keyword>
<dbReference type="FunFam" id="3.40.190.80:FF:000007">
    <property type="entry name" value="Blast:Putative inositol monophosphatase 3"/>
    <property type="match status" value="1"/>
</dbReference>
<dbReference type="Pfam" id="PF00459">
    <property type="entry name" value="Inositol_P"/>
    <property type="match status" value="1"/>
</dbReference>
<keyword evidence="11 17" id="KW-1133">Transmembrane helix</keyword>
<evidence type="ECO:0000256" key="2">
    <source>
        <dbReference type="ARBA" id="ARBA00001946"/>
    </source>
</evidence>
<evidence type="ECO:0000256" key="14">
    <source>
        <dbReference type="ARBA" id="ARBA00042949"/>
    </source>
</evidence>
<evidence type="ECO:0000256" key="3">
    <source>
        <dbReference type="ARBA" id="ARBA00004167"/>
    </source>
</evidence>
<evidence type="ECO:0000256" key="1">
    <source>
        <dbReference type="ARBA" id="ARBA00001033"/>
    </source>
</evidence>
<dbReference type="GO" id="GO:0052834">
    <property type="term" value="F:inositol monophosphate phosphatase activity"/>
    <property type="evidence" value="ECO:0007669"/>
    <property type="project" value="UniProtKB-EC"/>
</dbReference>
<accession>A0A1I8NMX7</accession>
<dbReference type="EnsemblMetazoa" id="SCAU000466-RA">
    <property type="protein sequence ID" value="SCAU000466-PA"/>
    <property type="gene ID" value="SCAU000466"/>
</dbReference>
<dbReference type="Gene3D" id="3.40.190.80">
    <property type="match status" value="1"/>
</dbReference>
<comment type="similarity">
    <text evidence="5">Belongs to the inositol monophosphatase superfamily.</text>
</comment>
<dbReference type="GO" id="GO:0005794">
    <property type="term" value="C:Golgi apparatus"/>
    <property type="evidence" value="ECO:0007669"/>
    <property type="project" value="UniProtKB-ARBA"/>
</dbReference>
<dbReference type="FunFam" id="3.30.540.10:FF:000012">
    <property type="entry name" value="Blast:Putative inositol monophosphatase 3"/>
    <property type="match status" value="1"/>
</dbReference>
<dbReference type="GO" id="GO:0008254">
    <property type="term" value="F:3'-nucleotidase activity"/>
    <property type="evidence" value="ECO:0007669"/>
    <property type="project" value="TreeGrafter"/>
</dbReference>
<dbReference type="PROSITE" id="PS00630">
    <property type="entry name" value="IMP_2"/>
    <property type="match status" value="1"/>
</dbReference>
<keyword evidence="9" id="KW-0378">Hydrolase</keyword>
<feature type="binding site" evidence="16">
    <location>
        <position position="146"/>
    </location>
    <ligand>
        <name>Mg(2+)</name>
        <dbReference type="ChEBI" id="CHEBI:18420"/>
        <label>1</label>
        <note>catalytic</note>
    </ligand>
</feature>
<dbReference type="AlphaFoldDB" id="A0A1I8NMX7"/>
<evidence type="ECO:0000256" key="17">
    <source>
        <dbReference type="SAM" id="Phobius"/>
    </source>
</evidence>
<evidence type="ECO:0000256" key="11">
    <source>
        <dbReference type="ARBA" id="ARBA00022989"/>
    </source>
</evidence>
<name>A0A1I8NMX7_STOCA</name>
<evidence type="ECO:0000256" key="15">
    <source>
        <dbReference type="ARBA" id="ARBA00074068"/>
    </source>
</evidence>
<proteinExistence type="inferred from homology"/>
<protein>
    <recommendedName>
        <fullName evidence="15">Putative inositol monophosphatase 3</fullName>
        <ecNumber evidence="6">3.1.3.25</ecNumber>
    </recommendedName>
    <alternativeName>
        <fullName evidence="14">Inositol-1(or 4)-monophosphatase 3</fullName>
    </alternativeName>
    <alternativeName>
        <fullName evidence="13">Myo-inositol monophosphatase A3</fullName>
    </alternativeName>
</protein>
<evidence type="ECO:0000256" key="6">
    <source>
        <dbReference type="ARBA" id="ARBA00013106"/>
    </source>
</evidence>
<dbReference type="GO" id="GO:0016020">
    <property type="term" value="C:membrane"/>
    <property type="evidence" value="ECO:0007669"/>
    <property type="project" value="UniProtKB-SubCell"/>
</dbReference>
<dbReference type="Proteomes" id="UP000095300">
    <property type="component" value="Unassembled WGS sequence"/>
</dbReference>
<evidence type="ECO:0000256" key="8">
    <source>
        <dbReference type="ARBA" id="ARBA00022723"/>
    </source>
</evidence>
<dbReference type="Gene3D" id="3.30.540.10">
    <property type="entry name" value="Fructose-1,6-Bisphosphatase, subunit A, domain 1"/>
    <property type="match status" value="1"/>
</dbReference>
<evidence type="ECO:0000256" key="13">
    <source>
        <dbReference type="ARBA" id="ARBA00042119"/>
    </source>
</evidence>
<gene>
    <name evidence="18" type="primary">106081999</name>
</gene>
<evidence type="ECO:0000313" key="18">
    <source>
        <dbReference type="EnsemblMetazoa" id="SCAU000466-PA"/>
    </source>
</evidence>
<reference evidence="18" key="1">
    <citation type="submission" date="2020-05" db="UniProtKB">
        <authorList>
            <consortium name="EnsemblMetazoa"/>
        </authorList>
    </citation>
    <scope>IDENTIFICATION</scope>
    <source>
        <strain evidence="18">USDA</strain>
    </source>
</reference>
<keyword evidence="19" id="KW-1185">Reference proteome</keyword>
<dbReference type="GO" id="GO:0046854">
    <property type="term" value="P:phosphatidylinositol phosphate biosynthetic process"/>
    <property type="evidence" value="ECO:0007669"/>
    <property type="project" value="InterPro"/>
</dbReference>
<evidence type="ECO:0000256" key="10">
    <source>
        <dbReference type="ARBA" id="ARBA00022842"/>
    </source>
</evidence>
<dbReference type="PANTHER" id="PTHR43028:SF4">
    <property type="entry name" value="INOSITOL MONOPHOSPHATASE 3"/>
    <property type="match status" value="1"/>
</dbReference>
<evidence type="ECO:0000256" key="9">
    <source>
        <dbReference type="ARBA" id="ARBA00022801"/>
    </source>
</evidence>
<evidence type="ECO:0000256" key="16">
    <source>
        <dbReference type="PIRSR" id="PIRSR600760-2"/>
    </source>
</evidence>
<feature type="binding site" evidence="16">
    <location>
        <position position="188"/>
    </location>
    <ligand>
        <name>Mg(2+)</name>
        <dbReference type="ChEBI" id="CHEBI:18420"/>
        <label>1</label>
        <note>catalytic</note>
    </ligand>
</feature>
<evidence type="ECO:0000256" key="7">
    <source>
        <dbReference type="ARBA" id="ARBA00022692"/>
    </source>
</evidence>
<keyword evidence="7 17" id="KW-0812">Transmembrane</keyword>
<comment type="cofactor">
    <cofactor evidence="2 16">
        <name>Mg(2+)</name>
        <dbReference type="ChEBI" id="CHEBI:18420"/>
    </cofactor>
</comment>
<dbReference type="STRING" id="35570.A0A1I8NMX7"/>
<comment type="subcellular location">
    <subcellularLocation>
        <location evidence="3">Membrane</location>
        <topology evidence="3">Single-pass membrane protein</topology>
    </subcellularLocation>
</comment>
<feature type="binding site" evidence="16">
    <location>
        <position position="189"/>
    </location>
    <ligand>
        <name>Mg(2+)</name>
        <dbReference type="ChEBI" id="CHEBI:18420"/>
        <label>1</label>
        <note>catalytic</note>
    </ligand>
</feature>
<sequence length="375" mass="41668">MSSAEPLLNNTATTAIKLPIAGTNRMHGRSIKINRIPATIACLLVLCFLVYMFSSSEEEQRPVMYGMLRNQNKVNMRKLLIGAIQAAQKGGLEILEVAKSRDLKEKSKGKTDEGANDPYTDADGRSHCVMKLGMHRIFPRVQIFSEEDKETCADMPTFDLDPTVLHQTADIPDEMVDIKDITVWIDPLDATQEFTEQLYEYVTTMVCIAVHGKPVMGVIHSPFIGQTAWAWVDHSMSEYLSQIHPDRPDVEHPIITVSRSHAGDVKDLTRAVFGENSNILTAAGAGYKVLQVVANNATAYLHSTKIKKWDICAGDAILRALGGKMTTLDNEYIDYGPSESPVNARGLLASVVNHKEYIEKLIEYRKSHNAGPKKR</sequence>
<dbReference type="InterPro" id="IPR050725">
    <property type="entry name" value="CysQ/Inositol_MonoPase"/>
</dbReference>